<reference evidence="7" key="1">
    <citation type="submission" date="2016-10" db="EMBL/GenBank/DDBJ databases">
        <title>Sequence of Gallionella enrichment culture.</title>
        <authorList>
            <person name="Poehlein A."/>
            <person name="Muehling M."/>
            <person name="Daniel R."/>
        </authorList>
    </citation>
    <scope>NUCLEOTIDE SEQUENCE</scope>
</reference>
<dbReference type="InterPro" id="IPR050465">
    <property type="entry name" value="UPF0194_transport"/>
</dbReference>
<dbReference type="GO" id="GO:0055085">
    <property type="term" value="P:transmembrane transport"/>
    <property type="evidence" value="ECO:0007669"/>
    <property type="project" value="InterPro"/>
</dbReference>
<feature type="compositionally biased region" description="Polar residues" evidence="4">
    <location>
        <begin position="1"/>
        <end position="15"/>
    </location>
</feature>
<keyword evidence="5" id="KW-1133">Transmembrane helix</keyword>
<feature type="coiled-coil region" evidence="3">
    <location>
        <begin position="182"/>
        <end position="235"/>
    </location>
</feature>
<dbReference type="SUPFAM" id="SSF111369">
    <property type="entry name" value="HlyD-like secretion proteins"/>
    <property type="match status" value="2"/>
</dbReference>
<comment type="caution">
    <text evidence="7">The sequence shown here is derived from an EMBL/GenBank/DDBJ whole genome shotgun (WGS) entry which is preliminary data.</text>
</comment>
<dbReference type="Pfam" id="PF25881">
    <property type="entry name" value="HH_YBHG"/>
    <property type="match status" value="1"/>
</dbReference>
<dbReference type="Gene3D" id="2.40.30.170">
    <property type="match status" value="1"/>
</dbReference>
<evidence type="ECO:0000256" key="4">
    <source>
        <dbReference type="SAM" id="MobiDB-lite"/>
    </source>
</evidence>
<feature type="domain" description="YbhG-like alpha-helical hairpin" evidence="6">
    <location>
        <begin position="115"/>
        <end position="236"/>
    </location>
</feature>
<evidence type="ECO:0000256" key="1">
    <source>
        <dbReference type="ARBA" id="ARBA00004196"/>
    </source>
</evidence>
<feature type="region of interest" description="Disordered" evidence="4">
    <location>
        <begin position="1"/>
        <end position="27"/>
    </location>
</feature>
<keyword evidence="5" id="KW-0812">Transmembrane</keyword>
<gene>
    <name evidence="7" type="primary">emrA_1</name>
    <name evidence="7" type="ORF">GALL_54440</name>
</gene>
<dbReference type="PANTHER" id="PTHR32347">
    <property type="entry name" value="EFFLUX SYSTEM COMPONENT YKNX-RELATED"/>
    <property type="match status" value="1"/>
</dbReference>
<sequence length="387" mass="41314">MSNARSTPPEATSNAPAPGAPVSADTGGGRRRRILVGVGVLVALGVGVLAYWFFFMRGIVYTDDARIGGHMVDVAPEVNGTLVSVAVHEGQYVHKGEVVFRLDPAIPQAALNQAEAALKSARADVAANQAYYERAVNGNRPEQIKAAEATYKGLLTQEELARIDFARARQMFKGDSISQDTLDRARTAYESARQARDNAEQNLILLQRGSRAEDIAAAKAALELSQSKVKEAEAAVEGTTAALARYTVKAPFSGWVVRRWLQEGAMPLPAQPVVSLFDPASLRVDANVEEQDLSGVQVGDEADISIDAYPSLHLTGRVTRIMRAVNSEFSLIPSEGVAGTFIKVTQRVPIELSVVVPPDLPIGPGLSVEVHIHSDTATAGRKQDSGA</sequence>
<dbReference type="AlphaFoldDB" id="A0A1J5SYI9"/>
<dbReference type="InterPro" id="IPR059052">
    <property type="entry name" value="HH_YbhG-like"/>
</dbReference>
<keyword evidence="5" id="KW-0472">Membrane</keyword>
<evidence type="ECO:0000256" key="3">
    <source>
        <dbReference type="SAM" id="Coils"/>
    </source>
</evidence>
<dbReference type="GO" id="GO:0030313">
    <property type="term" value="C:cell envelope"/>
    <property type="evidence" value="ECO:0007669"/>
    <property type="project" value="UniProtKB-SubCell"/>
</dbReference>
<keyword evidence="2 3" id="KW-0175">Coiled coil</keyword>
<organism evidence="7">
    <name type="scientific">mine drainage metagenome</name>
    <dbReference type="NCBI Taxonomy" id="410659"/>
    <lineage>
        <taxon>unclassified sequences</taxon>
        <taxon>metagenomes</taxon>
        <taxon>ecological metagenomes</taxon>
    </lineage>
</organism>
<proteinExistence type="predicted"/>
<evidence type="ECO:0000256" key="2">
    <source>
        <dbReference type="ARBA" id="ARBA00023054"/>
    </source>
</evidence>
<evidence type="ECO:0000259" key="6">
    <source>
        <dbReference type="Pfam" id="PF25881"/>
    </source>
</evidence>
<dbReference type="PANTHER" id="PTHR32347:SF23">
    <property type="entry name" value="BLL5650 PROTEIN"/>
    <property type="match status" value="1"/>
</dbReference>
<dbReference type="Gene3D" id="2.40.50.100">
    <property type="match status" value="1"/>
</dbReference>
<comment type="subcellular location">
    <subcellularLocation>
        <location evidence="1">Cell envelope</location>
    </subcellularLocation>
</comment>
<evidence type="ECO:0000256" key="5">
    <source>
        <dbReference type="SAM" id="Phobius"/>
    </source>
</evidence>
<dbReference type="EMBL" id="MLJW01000014">
    <property type="protein sequence ID" value="OIR13625.1"/>
    <property type="molecule type" value="Genomic_DNA"/>
</dbReference>
<feature type="transmembrane region" description="Helical" evidence="5">
    <location>
        <begin position="34"/>
        <end position="54"/>
    </location>
</feature>
<name>A0A1J5SYI9_9ZZZZ</name>
<evidence type="ECO:0000313" key="7">
    <source>
        <dbReference type="EMBL" id="OIR13625.1"/>
    </source>
</evidence>
<accession>A0A1J5SYI9</accession>
<protein>
    <submittedName>
        <fullName evidence="7">Multidrug export protein EmrA</fullName>
    </submittedName>
</protein>